<evidence type="ECO:0000313" key="2">
    <source>
        <dbReference type="Proteomes" id="UP000678679"/>
    </source>
</evidence>
<accession>A0AAX1N6G5</accession>
<organism evidence="1 2">
    <name type="scientific">Flammeovirga yaeyamensis</name>
    <dbReference type="NCBI Taxonomy" id="367791"/>
    <lineage>
        <taxon>Bacteria</taxon>
        <taxon>Pseudomonadati</taxon>
        <taxon>Bacteroidota</taxon>
        <taxon>Cytophagia</taxon>
        <taxon>Cytophagales</taxon>
        <taxon>Flammeovirgaceae</taxon>
        <taxon>Flammeovirga</taxon>
    </lineage>
</organism>
<dbReference type="KEGG" id="fya:KMW28_05605"/>
<proteinExistence type="predicted"/>
<sequence length="75" mass="8594">MRKTNKRYYGKAIKEKASLMIGREIDVVTKEGRCIHGILKSVDDTAYHIVDLLAGKHKVAFEEIDEVIDKIEAEY</sequence>
<dbReference type="EMBL" id="CP076132">
    <property type="protein sequence ID" value="QWG03055.1"/>
    <property type="molecule type" value="Genomic_DNA"/>
</dbReference>
<gene>
    <name evidence="1" type="ORF">KMW28_05605</name>
</gene>
<reference evidence="1 2" key="1">
    <citation type="submission" date="2021-05" db="EMBL/GenBank/DDBJ databases">
        <title>Comparative genomic studies on the polysaccharide-degrading batcterial strains of the Flammeovirga genus.</title>
        <authorList>
            <person name="Zewei F."/>
            <person name="Zheng Z."/>
            <person name="Yu L."/>
            <person name="Ruyue G."/>
            <person name="Yanhong M."/>
            <person name="Yuanyuan C."/>
            <person name="Jingyan G."/>
            <person name="Wenjun H."/>
        </authorList>
    </citation>
    <scope>NUCLEOTIDE SEQUENCE [LARGE SCALE GENOMIC DNA]</scope>
    <source>
        <strain evidence="1 2">NBRC:100898</strain>
    </source>
</reference>
<name>A0AAX1N6G5_9BACT</name>
<evidence type="ECO:0000313" key="1">
    <source>
        <dbReference type="EMBL" id="QWG03055.1"/>
    </source>
</evidence>
<keyword evidence="2" id="KW-1185">Reference proteome</keyword>
<protein>
    <submittedName>
        <fullName evidence="1">Uncharacterized protein</fullName>
    </submittedName>
</protein>
<dbReference type="Proteomes" id="UP000678679">
    <property type="component" value="Chromosome 1"/>
</dbReference>
<dbReference type="AlphaFoldDB" id="A0AAX1N6G5"/>
<dbReference type="RefSeq" id="WP_066209454.1">
    <property type="nucleotide sequence ID" value="NZ_CP076132.1"/>
</dbReference>